<feature type="transmembrane region" description="Helical" evidence="8">
    <location>
        <begin position="279"/>
        <end position="300"/>
    </location>
</feature>
<dbReference type="RefSeq" id="WP_098459302.1">
    <property type="nucleotide sequence ID" value="NZ_PDJC01000001.1"/>
</dbReference>
<sequence>MTNKWLRMAALALPPVLAAFYIAGTTVEGVPTWWHPGMIDLAVYTRTGQNVLAGHDIFDAQGQLPWIYPAFAALLTVPFAWVPFELAAAVWLLLSVAALAAVLHRLGLTGWRLSLLATVVVLFVQPVRDTLWFGQLGIFLVAAAVLDSMPGPRVFRRRLLPEGWLVGTVTAIKLTPAVIAAHNFFAGRRKAGLIAFGAFLVATGLGFALLPQDSLAYWTKLATGDSGLNSGIVYATNQSVLGMWTRLAGHTSGGGLALAGLVLVLGLVASVLLHRSGQAAVALCLAGLTSLLASPISWSHHYVWLVPLAIVLWQHRELPGWFRWTGLGYSLWGMVAPFMWLRRGDDVEFAYQPWEQLVDNLGIVVGVILLVLAIFVARSGNQGALRSTPEAISPVAE</sequence>
<comment type="subcellular location">
    <subcellularLocation>
        <location evidence="1">Cell membrane</location>
        <topology evidence="1">Multi-pass membrane protein</topology>
    </subcellularLocation>
</comment>
<feature type="transmembrane region" description="Helical" evidence="8">
    <location>
        <begin position="106"/>
        <end position="125"/>
    </location>
</feature>
<comment type="similarity">
    <text evidence="7">Belongs to the glycosyltransferase 87 family.</text>
</comment>
<keyword evidence="4 8" id="KW-0812">Transmembrane</keyword>
<feature type="transmembrane region" description="Helical" evidence="8">
    <location>
        <begin position="66"/>
        <end position="94"/>
    </location>
</feature>
<evidence type="ECO:0000256" key="1">
    <source>
        <dbReference type="ARBA" id="ARBA00004651"/>
    </source>
</evidence>
<feature type="transmembrane region" description="Helical" evidence="8">
    <location>
        <begin position="361"/>
        <end position="377"/>
    </location>
</feature>
<evidence type="ECO:0000256" key="8">
    <source>
        <dbReference type="SAM" id="Phobius"/>
    </source>
</evidence>
<keyword evidence="6 8" id="KW-0472">Membrane</keyword>
<proteinExistence type="inferred from homology"/>
<evidence type="ECO:0000256" key="4">
    <source>
        <dbReference type="ARBA" id="ARBA00022692"/>
    </source>
</evidence>
<comment type="caution">
    <text evidence="9">The sequence shown here is derived from an EMBL/GenBank/DDBJ whole genome shotgun (WGS) entry which is preliminary data.</text>
</comment>
<keyword evidence="10" id="KW-1185">Reference proteome</keyword>
<dbReference type="GO" id="GO:0005886">
    <property type="term" value="C:plasma membrane"/>
    <property type="evidence" value="ECO:0007669"/>
    <property type="project" value="UniProtKB-SubCell"/>
</dbReference>
<keyword evidence="9" id="KW-0328">Glycosyltransferase</keyword>
<evidence type="ECO:0000256" key="7">
    <source>
        <dbReference type="ARBA" id="ARBA00024033"/>
    </source>
</evidence>
<keyword evidence="2" id="KW-1003">Cell membrane</keyword>
<organism evidence="9 10">
    <name type="scientific">Propionicimonas paludicola</name>
    <dbReference type="NCBI Taxonomy" id="185243"/>
    <lineage>
        <taxon>Bacteria</taxon>
        <taxon>Bacillati</taxon>
        <taxon>Actinomycetota</taxon>
        <taxon>Actinomycetes</taxon>
        <taxon>Propionibacteriales</taxon>
        <taxon>Nocardioidaceae</taxon>
        <taxon>Propionicimonas</taxon>
    </lineage>
</organism>
<evidence type="ECO:0000313" key="10">
    <source>
        <dbReference type="Proteomes" id="UP000226079"/>
    </source>
</evidence>
<gene>
    <name evidence="9" type="ORF">ATK74_0212</name>
</gene>
<dbReference type="Proteomes" id="UP000226079">
    <property type="component" value="Unassembled WGS sequence"/>
</dbReference>
<feature type="transmembrane region" description="Helical" evidence="8">
    <location>
        <begin position="321"/>
        <end position="341"/>
    </location>
</feature>
<evidence type="ECO:0000256" key="5">
    <source>
        <dbReference type="ARBA" id="ARBA00022989"/>
    </source>
</evidence>
<keyword evidence="3 9" id="KW-0808">Transferase</keyword>
<name>A0A2A9CQ05_9ACTN</name>
<dbReference type="AlphaFoldDB" id="A0A2A9CQ05"/>
<dbReference type="OrthoDB" id="9774600at2"/>
<feature type="transmembrane region" description="Helical" evidence="8">
    <location>
        <begin position="253"/>
        <end position="273"/>
    </location>
</feature>
<reference evidence="9 10" key="1">
    <citation type="submission" date="2017-10" db="EMBL/GenBank/DDBJ databases">
        <title>Sequencing the genomes of 1000 actinobacteria strains.</title>
        <authorList>
            <person name="Klenk H.-P."/>
        </authorList>
    </citation>
    <scope>NUCLEOTIDE SEQUENCE [LARGE SCALE GENOMIC DNA]</scope>
    <source>
        <strain evidence="9 10">DSM 15597</strain>
    </source>
</reference>
<evidence type="ECO:0000256" key="2">
    <source>
        <dbReference type="ARBA" id="ARBA00022475"/>
    </source>
</evidence>
<feature type="transmembrane region" description="Helical" evidence="8">
    <location>
        <begin position="163"/>
        <end position="185"/>
    </location>
</feature>
<dbReference type="EMBL" id="PDJC01000001">
    <property type="protein sequence ID" value="PFG15692.1"/>
    <property type="molecule type" value="Genomic_DNA"/>
</dbReference>
<dbReference type="Pfam" id="PF09594">
    <property type="entry name" value="GT87"/>
    <property type="match status" value="1"/>
</dbReference>
<evidence type="ECO:0000313" key="9">
    <source>
        <dbReference type="EMBL" id="PFG15692.1"/>
    </source>
</evidence>
<accession>A0A2A9CQ05</accession>
<evidence type="ECO:0000256" key="3">
    <source>
        <dbReference type="ARBA" id="ARBA00022679"/>
    </source>
</evidence>
<dbReference type="GO" id="GO:0016758">
    <property type="term" value="F:hexosyltransferase activity"/>
    <property type="evidence" value="ECO:0007669"/>
    <property type="project" value="InterPro"/>
</dbReference>
<evidence type="ECO:0000256" key="6">
    <source>
        <dbReference type="ARBA" id="ARBA00023136"/>
    </source>
</evidence>
<feature type="transmembrane region" description="Helical" evidence="8">
    <location>
        <begin position="191"/>
        <end position="210"/>
    </location>
</feature>
<protein>
    <submittedName>
        <fullName evidence="9">Alpha-1,2-mannosyltransferase</fullName>
    </submittedName>
</protein>
<keyword evidence="5 8" id="KW-1133">Transmembrane helix</keyword>
<dbReference type="InterPro" id="IPR018584">
    <property type="entry name" value="GT87"/>
</dbReference>